<sequence>MSAMHKVCLIVIVLLVVRGTHGNTLGVAPSLREMWAELMGGTSTTAGVCGKGCYVEIAGTTHFFEYQYFDKTNPCKEYICDTASRNVVTQTITCADDQPCASQTQKVFLPGKCCPQCRGVDVDVPRVTEWSEWTKCSETCGQGQRARSRTCIVPENVPNVGDCSGVPLLEFETCNLTPCPVDCEWEYGRCERCS</sequence>
<organism evidence="2 3">
    <name type="scientific">Geodia barretti</name>
    <name type="common">Barrett's horny sponge</name>
    <dbReference type="NCBI Taxonomy" id="519541"/>
    <lineage>
        <taxon>Eukaryota</taxon>
        <taxon>Metazoa</taxon>
        <taxon>Porifera</taxon>
        <taxon>Demospongiae</taxon>
        <taxon>Heteroscleromorpha</taxon>
        <taxon>Tetractinellida</taxon>
        <taxon>Astrophorina</taxon>
        <taxon>Geodiidae</taxon>
        <taxon>Geodia</taxon>
    </lineage>
</organism>
<dbReference type="EMBL" id="CASHTH010004141">
    <property type="protein sequence ID" value="CAI8054080.1"/>
    <property type="molecule type" value="Genomic_DNA"/>
</dbReference>
<dbReference type="SMART" id="SM00209">
    <property type="entry name" value="TSP1"/>
    <property type="match status" value="1"/>
</dbReference>
<feature type="signal peptide" evidence="1">
    <location>
        <begin position="1"/>
        <end position="22"/>
    </location>
</feature>
<keyword evidence="1" id="KW-0732">Signal</keyword>
<dbReference type="AlphaFoldDB" id="A0AA35TTB2"/>
<dbReference type="PROSITE" id="PS50092">
    <property type="entry name" value="TSP1"/>
    <property type="match status" value="1"/>
</dbReference>
<evidence type="ECO:0000313" key="2">
    <source>
        <dbReference type="EMBL" id="CAI8054080.1"/>
    </source>
</evidence>
<evidence type="ECO:0000313" key="3">
    <source>
        <dbReference type="Proteomes" id="UP001174909"/>
    </source>
</evidence>
<dbReference type="Pfam" id="PF00090">
    <property type="entry name" value="TSP_1"/>
    <property type="match status" value="1"/>
</dbReference>
<gene>
    <name evidence="2" type="ORF">GBAR_LOCUS29557</name>
</gene>
<dbReference type="Proteomes" id="UP001174909">
    <property type="component" value="Unassembled WGS sequence"/>
</dbReference>
<dbReference type="InterPro" id="IPR000884">
    <property type="entry name" value="TSP1_rpt"/>
</dbReference>
<protein>
    <submittedName>
        <fullName evidence="2">Adhesion G protein-coupled receptor B3</fullName>
    </submittedName>
</protein>
<comment type="caution">
    <text evidence="2">The sequence shown here is derived from an EMBL/GenBank/DDBJ whole genome shotgun (WGS) entry which is preliminary data.</text>
</comment>
<reference evidence="2" key="1">
    <citation type="submission" date="2023-03" db="EMBL/GenBank/DDBJ databases">
        <authorList>
            <person name="Steffen K."/>
            <person name="Cardenas P."/>
        </authorList>
    </citation>
    <scope>NUCLEOTIDE SEQUENCE</scope>
</reference>
<evidence type="ECO:0000256" key="1">
    <source>
        <dbReference type="SAM" id="SignalP"/>
    </source>
</evidence>
<proteinExistence type="predicted"/>
<dbReference type="InterPro" id="IPR036383">
    <property type="entry name" value="TSP1_rpt_sf"/>
</dbReference>
<keyword evidence="3" id="KW-1185">Reference proteome</keyword>
<dbReference type="Gene3D" id="2.20.100.10">
    <property type="entry name" value="Thrombospondin type-1 (TSP1) repeat"/>
    <property type="match status" value="1"/>
</dbReference>
<accession>A0AA35TTB2</accession>
<name>A0AA35TTB2_GEOBA</name>
<feature type="chain" id="PRO_5041381193" evidence="1">
    <location>
        <begin position="23"/>
        <end position="194"/>
    </location>
</feature>
<dbReference type="SUPFAM" id="SSF82895">
    <property type="entry name" value="TSP-1 type 1 repeat"/>
    <property type="match status" value="1"/>
</dbReference>
<keyword evidence="2" id="KW-0675">Receptor</keyword>